<evidence type="ECO:0000256" key="8">
    <source>
        <dbReference type="ARBA" id="ARBA00022801"/>
    </source>
</evidence>
<keyword evidence="5 10" id="KW-0031">Aminopeptidase</keyword>
<dbReference type="InParanoid" id="A0A1M6I838"/>
<proteinExistence type="inferred from homology"/>
<protein>
    <submittedName>
        <fullName evidence="10">Leucyl aminopeptidase (Aminopeptidase T)</fullName>
    </submittedName>
</protein>
<dbReference type="OrthoDB" id="9803993at2"/>
<evidence type="ECO:0000313" key="10">
    <source>
        <dbReference type="EMBL" id="SHJ30536.1"/>
    </source>
</evidence>
<dbReference type="InterPro" id="IPR035097">
    <property type="entry name" value="M29_N-terminal"/>
</dbReference>
<dbReference type="PRINTS" id="PR00919">
    <property type="entry name" value="THERMOPTASE"/>
</dbReference>
<dbReference type="SUPFAM" id="SSF144052">
    <property type="entry name" value="Thermophilic metalloprotease-like"/>
    <property type="match status" value="1"/>
</dbReference>
<accession>A0A1M6I838</accession>
<comment type="cofactor">
    <cofactor evidence="3">
        <name>Zn(2+)</name>
        <dbReference type="ChEBI" id="CHEBI:29105"/>
    </cofactor>
</comment>
<comment type="cofactor">
    <cofactor evidence="1">
        <name>Co(2+)</name>
        <dbReference type="ChEBI" id="CHEBI:48828"/>
    </cofactor>
</comment>
<evidence type="ECO:0000256" key="7">
    <source>
        <dbReference type="ARBA" id="ARBA00022723"/>
    </source>
</evidence>
<evidence type="ECO:0000256" key="4">
    <source>
        <dbReference type="ARBA" id="ARBA00008236"/>
    </source>
</evidence>
<evidence type="ECO:0000256" key="1">
    <source>
        <dbReference type="ARBA" id="ARBA00001941"/>
    </source>
</evidence>
<comment type="cofactor">
    <cofactor evidence="2">
        <name>Mg(2+)</name>
        <dbReference type="ChEBI" id="CHEBI:18420"/>
    </cofactor>
</comment>
<dbReference type="GO" id="GO:0004177">
    <property type="term" value="F:aminopeptidase activity"/>
    <property type="evidence" value="ECO:0007669"/>
    <property type="project" value="UniProtKB-KW"/>
</dbReference>
<dbReference type="Pfam" id="PF02073">
    <property type="entry name" value="Peptidase_M29"/>
    <property type="match status" value="1"/>
</dbReference>
<dbReference type="Proteomes" id="UP000184510">
    <property type="component" value="Unassembled WGS sequence"/>
</dbReference>
<reference evidence="10 11" key="1">
    <citation type="submission" date="2016-11" db="EMBL/GenBank/DDBJ databases">
        <authorList>
            <person name="Jaros S."/>
            <person name="Januszkiewicz K."/>
            <person name="Wedrychowicz H."/>
        </authorList>
    </citation>
    <scope>NUCLEOTIDE SEQUENCE [LARGE SCALE GENOMIC DNA]</scope>
    <source>
        <strain evidence="10 11">DSM 18772</strain>
    </source>
</reference>
<name>A0A1M6I838_9BACT</name>
<keyword evidence="6" id="KW-0645">Protease</keyword>
<dbReference type="STRING" id="1123071.SAMN02745181_1712"/>
<evidence type="ECO:0000256" key="5">
    <source>
        <dbReference type="ARBA" id="ARBA00022438"/>
    </source>
</evidence>
<keyword evidence="7" id="KW-0479">Metal-binding</keyword>
<dbReference type="GO" id="GO:0046872">
    <property type="term" value="F:metal ion binding"/>
    <property type="evidence" value="ECO:0007669"/>
    <property type="project" value="UniProtKB-KW"/>
</dbReference>
<evidence type="ECO:0000256" key="2">
    <source>
        <dbReference type="ARBA" id="ARBA00001946"/>
    </source>
</evidence>
<dbReference type="GO" id="GO:0006508">
    <property type="term" value="P:proteolysis"/>
    <property type="evidence" value="ECO:0007669"/>
    <property type="project" value="UniProtKB-KW"/>
</dbReference>
<organism evidence="10 11">
    <name type="scientific">Rubritalea squalenifaciens DSM 18772</name>
    <dbReference type="NCBI Taxonomy" id="1123071"/>
    <lineage>
        <taxon>Bacteria</taxon>
        <taxon>Pseudomonadati</taxon>
        <taxon>Verrucomicrobiota</taxon>
        <taxon>Verrucomicrobiia</taxon>
        <taxon>Verrucomicrobiales</taxon>
        <taxon>Rubritaleaceae</taxon>
        <taxon>Rubritalea</taxon>
    </lineage>
</organism>
<evidence type="ECO:0000256" key="6">
    <source>
        <dbReference type="ARBA" id="ARBA00022670"/>
    </source>
</evidence>
<evidence type="ECO:0000256" key="3">
    <source>
        <dbReference type="ARBA" id="ARBA00001947"/>
    </source>
</evidence>
<dbReference type="EMBL" id="FQYR01000003">
    <property type="protein sequence ID" value="SHJ30536.1"/>
    <property type="molecule type" value="Genomic_DNA"/>
</dbReference>
<sequence>MTEQIYRQYANLVLKSGVNLQRGQKLFVQLEACHWDFGRVLVDEAYKLGAGYVLMEAGDPAELKARVTHGAEESLSYVPSWISQRNKTMVEEKWARLCFFGSRDPDLAGSLDSDRLGIVQKHGRLATHAIAKACGAGEISWAGAALPTPEWAVKVFPGHEPEKSCSLLWKELIKILKLDSDDPVREWSKISQVTSRRAGQLTAMKFESLRFQTEETDLTVYCHPNSMWIGGGSETVDGVMTIPNLPTFETFTTPDYRRTSGVVKVTYPVEVLGLSVEGAWFEFKKGKVVSYGASKYQDALDRLFELCPQARFLGEVALVDSSSPIYQSKRVFHSILFDENATSHIALGNGYVSALSDVQSTEKEYLLGEGVNVSLVHHDFMIGNDQLDVTGTTFAGETVPIMRNGQFSQGFR</sequence>
<dbReference type="Gene3D" id="3.40.1830.10">
    <property type="entry name" value="Thermophilic metalloprotease (M29)"/>
    <property type="match status" value="1"/>
</dbReference>
<dbReference type="InterPro" id="IPR052170">
    <property type="entry name" value="M29_Exopeptidase"/>
</dbReference>
<dbReference type="InterPro" id="IPR000787">
    <property type="entry name" value="Peptidase_M29"/>
</dbReference>
<evidence type="ECO:0000313" key="11">
    <source>
        <dbReference type="Proteomes" id="UP000184510"/>
    </source>
</evidence>
<comment type="similarity">
    <text evidence="4">Belongs to the peptidase M29 family.</text>
</comment>
<evidence type="ECO:0000256" key="9">
    <source>
        <dbReference type="ARBA" id="ARBA00023049"/>
    </source>
</evidence>
<keyword evidence="11" id="KW-1185">Reference proteome</keyword>
<dbReference type="GO" id="GO:0008237">
    <property type="term" value="F:metallopeptidase activity"/>
    <property type="evidence" value="ECO:0007669"/>
    <property type="project" value="UniProtKB-KW"/>
</dbReference>
<dbReference type="AlphaFoldDB" id="A0A1M6I838"/>
<dbReference type="RefSeq" id="WP_143183312.1">
    <property type="nucleotide sequence ID" value="NZ_FQYR01000003.1"/>
</dbReference>
<dbReference type="PANTHER" id="PTHR34448">
    <property type="entry name" value="AMINOPEPTIDASE"/>
    <property type="match status" value="1"/>
</dbReference>
<keyword evidence="8" id="KW-0378">Hydrolase</keyword>
<keyword evidence="9" id="KW-0482">Metalloprotease</keyword>
<gene>
    <name evidence="10" type="ORF">SAMN02745181_1712</name>
</gene>
<dbReference type="PANTHER" id="PTHR34448:SF3">
    <property type="entry name" value="AMINOPEPTIDASE AMPS"/>
    <property type="match status" value="1"/>
</dbReference>